<dbReference type="InterPro" id="IPR012677">
    <property type="entry name" value="Nucleotide-bd_a/b_plait_sf"/>
</dbReference>
<reference evidence="5" key="1">
    <citation type="submission" date="2019-03" db="EMBL/GenBank/DDBJ databases">
        <title>Improved annotation for the trematode Fasciola hepatica.</title>
        <authorList>
            <person name="Choi Y.-J."/>
            <person name="Martin J."/>
            <person name="Mitreva M."/>
        </authorList>
    </citation>
    <scope>NUCLEOTIDE SEQUENCE [LARGE SCALE GENOMIC DNA]</scope>
</reference>
<dbReference type="AlphaFoldDB" id="A0A4E0RZ30"/>
<proteinExistence type="predicted"/>
<evidence type="ECO:0000313" key="6">
    <source>
        <dbReference type="Proteomes" id="UP000230066"/>
    </source>
</evidence>
<feature type="domain" description="RRM" evidence="4">
    <location>
        <begin position="281"/>
        <end position="337"/>
    </location>
</feature>
<evidence type="ECO:0000256" key="1">
    <source>
        <dbReference type="ARBA" id="ARBA00022884"/>
    </source>
</evidence>
<sequence>MMQLTCSEHTSSKQLFPFGPTCASGDHCEQNNENFSNPSLNGLLNKGWRSVGVLCDEGDHKSQQLTNRGKTVTIRGKGSVRSCDRQSHVHAKSTVAEVRRSRTISLVNDKFIENNKLSSKQIQSSKPECLVIGREGISPKDSSRTLVDQNPRPCSPDQVSESKCLVIDVKSSKKTHDFLGNTKNHAVSGEDERLKDTSSSLPDSTVHDSDSDFRAQEDQIDSEERTISPVCELTESDELNGTDVSPRSELDVEAVAKDTDPETSSPETCQPPKLEFEENKTNLIVNYLPQNMSQEEIRSLFSTIGEVDSCKLIRDKNTTVSAGSNKYGKYGADYLNFRYRIEDFVFLKFVPQPTGKRDWC</sequence>
<evidence type="ECO:0000313" key="5">
    <source>
        <dbReference type="EMBL" id="THD22140.1"/>
    </source>
</evidence>
<gene>
    <name evidence="5" type="ORF">D915_007062</name>
</gene>
<comment type="caution">
    <text evidence="5">The sequence shown here is derived from an EMBL/GenBank/DDBJ whole genome shotgun (WGS) entry which is preliminary data.</text>
</comment>
<evidence type="ECO:0000259" key="4">
    <source>
        <dbReference type="PROSITE" id="PS50102"/>
    </source>
</evidence>
<accession>A0A4E0RZ30</accession>
<name>A0A4E0RZ30_FASHE</name>
<feature type="compositionally biased region" description="Basic and acidic residues" evidence="3">
    <location>
        <begin position="205"/>
        <end position="225"/>
    </location>
</feature>
<dbReference type="Gene3D" id="3.30.70.330">
    <property type="match status" value="1"/>
</dbReference>
<dbReference type="InterPro" id="IPR035979">
    <property type="entry name" value="RBD_domain_sf"/>
</dbReference>
<dbReference type="Proteomes" id="UP000230066">
    <property type="component" value="Unassembled WGS sequence"/>
</dbReference>
<dbReference type="EMBL" id="JXXN02002968">
    <property type="protein sequence ID" value="THD22140.1"/>
    <property type="molecule type" value="Genomic_DNA"/>
</dbReference>
<dbReference type="Pfam" id="PF00076">
    <property type="entry name" value="RRM_1"/>
    <property type="match status" value="1"/>
</dbReference>
<dbReference type="SUPFAM" id="SSF54928">
    <property type="entry name" value="RNA-binding domain, RBD"/>
    <property type="match status" value="1"/>
</dbReference>
<dbReference type="InterPro" id="IPR000504">
    <property type="entry name" value="RRM_dom"/>
</dbReference>
<feature type="region of interest" description="Disordered" evidence="3">
    <location>
        <begin position="176"/>
        <end position="225"/>
    </location>
</feature>
<keyword evidence="1 2" id="KW-0694">RNA-binding</keyword>
<organism evidence="5 6">
    <name type="scientific">Fasciola hepatica</name>
    <name type="common">Liver fluke</name>
    <dbReference type="NCBI Taxonomy" id="6192"/>
    <lineage>
        <taxon>Eukaryota</taxon>
        <taxon>Metazoa</taxon>
        <taxon>Spiralia</taxon>
        <taxon>Lophotrochozoa</taxon>
        <taxon>Platyhelminthes</taxon>
        <taxon>Trematoda</taxon>
        <taxon>Digenea</taxon>
        <taxon>Plagiorchiida</taxon>
        <taxon>Echinostomata</taxon>
        <taxon>Echinostomatoidea</taxon>
        <taxon>Fasciolidae</taxon>
        <taxon>Fasciola</taxon>
    </lineage>
</organism>
<feature type="region of interest" description="Disordered" evidence="3">
    <location>
        <begin position="140"/>
        <end position="161"/>
    </location>
</feature>
<keyword evidence="6" id="KW-1185">Reference proteome</keyword>
<dbReference type="GO" id="GO:0003723">
    <property type="term" value="F:RNA binding"/>
    <property type="evidence" value="ECO:0007669"/>
    <property type="project" value="UniProtKB-UniRule"/>
</dbReference>
<evidence type="ECO:0000256" key="2">
    <source>
        <dbReference type="PROSITE-ProRule" id="PRU00176"/>
    </source>
</evidence>
<dbReference type="PANTHER" id="PTHR10352">
    <property type="entry name" value="EUKARYOTIC TRANSLATION INITIATION FACTOR 3 SUBUNIT G"/>
    <property type="match status" value="1"/>
</dbReference>
<dbReference type="PROSITE" id="PS50102">
    <property type="entry name" value="RRM"/>
    <property type="match status" value="1"/>
</dbReference>
<protein>
    <submittedName>
        <fullName evidence="5">ELAV protein</fullName>
    </submittedName>
</protein>
<evidence type="ECO:0000256" key="3">
    <source>
        <dbReference type="SAM" id="MobiDB-lite"/>
    </source>
</evidence>